<dbReference type="AlphaFoldDB" id="A0A0J8AZB0"/>
<protein>
    <submittedName>
        <fullName evidence="1">Uncharacterized protein</fullName>
    </submittedName>
</protein>
<feature type="non-terminal residue" evidence="1">
    <location>
        <position position="1"/>
    </location>
</feature>
<organism evidence="1 2">
    <name type="scientific">Beta vulgaris subsp. vulgaris</name>
    <name type="common">Beet</name>
    <dbReference type="NCBI Taxonomy" id="3555"/>
    <lineage>
        <taxon>Eukaryota</taxon>
        <taxon>Viridiplantae</taxon>
        <taxon>Streptophyta</taxon>
        <taxon>Embryophyta</taxon>
        <taxon>Tracheophyta</taxon>
        <taxon>Spermatophyta</taxon>
        <taxon>Magnoliopsida</taxon>
        <taxon>eudicotyledons</taxon>
        <taxon>Gunneridae</taxon>
        <taxon>Pentapetalae</taxon>
        <taxon>Caryophyllales</taxon>
        <taxon>Chenopodiaceae</taxon>
        <taxon>Betoideae</taxon>
        <taxon>Beta</taxon>
    </lineage>
</organism>
<dbReference type="Gene3D" id="3.40.50.11350">
    <property type="match status" value="1"/>
</dbReference>
<gene>
    <name evidence="1" type="ORF">BVRB_025440</name>
</gene>
<feature type="non-terminal residue" evidence="1">
    <location>
        <position position="207"/>
    </location>
</feature>
<name>A0A0J8AZB0_BETVV</name>
<evidence type="ECO:0000313" key="1">
    <source>
        <dbReference type="EMBL" id="KMS94036.1"/>
    </source>
</evidence>
<dbReference type="OrthoDB" id="1882547at2759"/>
<dbReference type="EMBL" id="KQ096665">
    <property type="protein sequence ID" value="KMS94036.1"/>
    <property type="molecule type" value="Genomic_DNA"/>
</dbReference>
<accession>A0A0J8AZB0</accession>
<dbReference type="Proteomes" id="UP000035740">
    <property type="component" value="Unassembled WGS sequence"/>
</dbReference>
<reference evidence="1 2" key="1">
    <citation type="journal article" date="2014" name="Nature">
        <title>The genome of the recently domesticated crop plant sugar beet (Beta vulgaris).</title>
        <authorList>
            <person name="Dohm J.C."/>
            <person name="Minoche A.E."/>
            <person name="Holtgrawe D."/>
            <person name="Capella-Gutierrez S."/>
            <person name="Zakrzewski F."/>
            <person name="Tafer H."/>
            <person name="Rupp O."/>
            <person name="Sorensen T.R."/>
            <person name="Stracke R."/>
            <person name="Reinhardt R."/>
            <person name="Goesmann A."/>
            <person name="Kraft T."/>
            <person name="Schulz B."/>
            <person name="Stadler P.F."/>
            <person name="Schmidt T."/>
            <person name="Gabaldon T."/>
            <person name="Lehrach H."/>
            <person name="Weisshaar B."/>
            <person name="Himmelbauer H."/>
        </authorList>
    </citation>
    <scope>NUCLEOTIDE SEQUENCE [LARGE SCALE GENOMIC DNA]</scope>
    <source>
        <tissue evidence="1">Taproot</tissue>
    </source>
</reference>
<sequence length="207" mass="24043">LEHTTDYIRIISIDDYLEITGASIRSSTNTAEQIFAWIRTQHGSYSPKWEPDRVGLVFQHDKAPIERVPSAAQFLNGRRAIRYANGPDGLSSYRTLHFRSDYENGYRLLAIPCTFVYYPTLEWERYARAMIRNGFHYRQDIFAAAAKVIQEILSTVGRYNAIHVRRNDFRLQYADKIIGWKQLSHNLQKILDPDLPVYIATDESAQL</sequence>
<keyword evidence="2" id="KW-1185">Reference proteome</keyword>
<proteinExistence type="predicted"/>
<evidence type="ECO:0000313" key="2">
    <source>
        <dbReference type="Proteomes" id="UP000035740"/>
    </source>
</evidence>